<evidence type="ECO:0000256" key="7">
    <source>
        <dbReference type="RuleBase" id="RU365084"/>
    </source>
</evidence>
<comment type="function">
    <text evidence="7">Regulatory subunit of the dolichol-phosphate mannose (DPM) synthase complex; essential for the ER localization.</text>
</comment>
<dbReference type="UniPathway" id="UPA00378"/>
<dbReference type="Pfam" id="PF07297">
    <property type="entry name" value="DPM2"/>
    <property type="match status" value="1"/>
</dbReference>
<dbReference type="PANTHER" id="PTHR15039:SF11">
    <property type="entry name" value="DOLICHOL PHOSPHATE-MANNOSE BIOSYNTHESIS REGULATORY PROTEIN"/>
    <property type="match status" value="1"/>
</dbReference>
<keyword evidence="5 7" id="KW-1133">Transmembrane helix</keyword>
<reference evidence="9 10" key="1">
    <citation type="journal article" date="2019" name="Nat. Ecol. Evol.">
        <title>Megaphylogeny resolves global patterns of mushroom evolution.</title>
        <authorList>
            <person name="Varga T."/>
            <person name="Krizsan K."/>
            <person name="Foldi C."/>
            <person name="Dima B."/>
            <person name="Sanchez-Garcia M."/>
            <person name="Sanchez-Ramirez S."/>
            <person name="Szollosi G.J."/>
            <person name="Szarkandi J.G."/>
            <person name="Papp V."/>
            <person name="Albert L."/>
            <person name="Andreopoulos W."/>
            <person name="Angelini C."/>
            <person name="Antonin V."/>
            <person name="Barry K.W."/>
            <person name="Bougher N.L."/>
            <person name="Buchanan P."/>
            <person name="Buyck B."/>
            <person name="Bense V."/>
            <person name="Catcheside P."/>
            <person name="Chovatia M."/>
            <person name="Cooper J."/>
            <person name="Damon W."/>
            <person name="Desjardin D."/>
            <person name="Finy P."/>
            <person name="Geml J."/>
            <person name="Haridas S."/>
            <person name="Hughes K."/>
            <person name="Justo A."/>
            <person name="Karasinski D."/>
            <person name="Kautmanova I."/>
            <person name="Kiss B."/>
            <person name="Kocsube S."/>
            <person name="Kotiranta H."/>
            <person name="LaButti K.M."/>
            <person name="Lechner B.E."/>
            <person name="Liimatainen K."/>
            <person name="Lipzen A."/>
            <person name="Lukacs Z."/>
            <person name="Mihaltcheva S."/>
            <person name="Morgado L.N."/>
            <person name="Niskanen T."/>
            <person name="Noordeloos M.E."/>
            <person name="Ohm R.A."/>
            <person name="Ortiz-Santana B."/>
            <person name="Ovrebo C."/>
            <person name="Racz N."/>
            <person name="Riley R."/>
            <person name="Savchenko A."/>
            <person name="Shiryaev A."/>
            <person name="Soop K."/>
            <person name="Spirin V."/>
            <person name="Szebenyi C."/>
            <person name="Tomsovsky M."/>
            <person name="Tulloss R.E."/>
            <person name="Uehling J."/>
            <person name="Grigoriev I.V."/>
            <person name="Vagvolgyi C."/>
            <person name="Papp T."/>
            <person name="Martin F.M."/>
            <person name="Miettinen O."/>
            <person name="Hibbett D.S."/>
            <person name="Nagy L.G."/>
        </authorList>
    </citation>
    <scope>NUCLEOTIDE SEQUENCE [LARGE SCALE GENOMIC DNA]</scope>
    <source>
        <strain evidence="9 10">OMC1185</strain>
    </source>
</reference>
<dbReference type="STRING" id="5364.A0A5C3NMJ0"/>
<comment type="subunit">
    <text evidence="7">Component of the dolichol-phosphate mannose (DPM) synthase complex.</text>
</comment>
<protein>
    <recommendedName>
        <fullName evidence="7">Dolichol phosphate-mannose biosynthesis regulatory protein</fullName>
    </recommendedName>
</protein>
<sequence length="111" mass="12144">MVAVPHHSITPATTSPHIHSSKAMGASDRALGGAMLLAASVVFTYYTCWALLLPFLDTSNPVHDFFPSREWAVRIPAFLLVSGLSAIGSFIGMTMVKEKREKERKAKLRMA</sequence>
<dbReference type="GO" id="GO:0033185">
    <property type="term" value="C:dolichol-phosphate-mannose synthase complex"/>
    <property type="evidence" value="ECO:0007669"/>
    <property type="project" value="TreeGrafter"/>
</dbReference>
<dbReference type="InterPro" id="IPR009914">
    <property type="entry name" value="DPM2"/>
</dbReference>
<evidence type="ECO:0000256" key="6">
    <source>
        <dbReference type="ARBA" id="ARBA00023136"/>
    </source>
</evidence>
<dbReference type="GO" id="GO:0005789">
    <property type="term" value="C:endoplasmic reticulum membrane"/>
    <property type="evidence" value="ECO:0007669"/>
    <property type="project" value="UniProtKB-SubCell"/>
</dbReference>
<name>A0A5C3NMJ0_9AGAM</name>
<comment type="subcellular location">
    <subcellularLocation>
        <location evidence="1 7">Endoplasmic reticulum membrane</location>
        <topology evidence="1 7">Multi-pass membrane protein</topology>
    </subcellularLocation>
</comment>
<keyword evidence="6 7" id="KW-0472">Membrane</keyword>
<dbReference type="PANTHER" id="PTHR15039">
    <property type="entry name" value="DOLICHOL PHOSPHATE-MANNOSE BIOSYNTHESIS REGULATORY PROTEIN"/>
    <property type="match status" value="1"/>
</dbReference>
<keyword evidence="3 7" id="KW-0812">Transmembrane</keyword>
<dbReference type="EMBL" id="ML213505">
    <property type="protein sequence ID" value="TFK54851.1"/>
    <property type="molecule type" value="Genomic_DNA"/>
</dbReference>
<organism evidence="9 10">
    <name type="scientific">Heliocybe sulcata</name>
    <dbReference type="NCBI Taxonomy" id="5364"/>
    <lineage>
        <taxon>Eukaryota</taxon>
        <taxon>Fungi</taxon>
        <taxon>Dikarya</taxon>
        <taxon>Basidiomycota</taxon>
        <taxon>Agaricomycotina</taxon>
        <taxon>Agaricomycetes</taxon>
        <taxon>Gloeophyllales</taxon>
        <taxon>Gloeophyllaceae</taxon>
        <taxon>Heliocybe</taxon>
    </lineage>
</organism>
<comment type="similarity">
    <text evidence="2 7">Belongs to the DPM2 family.</text>
</comment>
<evidence type="ECO:0000313" key="9">
    <source>
        <dbReference type="EMBL" id="TFK54851.1"/>
    </source>
</evidence>
<keyword evidence="10" id="KW-1185">Reference proteome</keyword>
<evidence type="ECO:0000256" key="8">
    <source>
        <dbReference type="SAM" id="MobiDB-lite"/>
    </source>
</evidence>
<comment type="pathway">
    <text evidence="7">Protein modification; protein glycosylation.</text>
</comment>
<evidence type="ECO:0000313" key="10">
    <source>
        <dbReference type="Proteomes" id="UP000305948"/>
    </source>
</evidence>
<dbReference type="GO" id="GO:0006506">
    <property type="term" value="P:GPI anchor biosynthetic process"/>
    <property type="evidence" value="ECO:0007669"/>
    <property type="project" value="TreeGrafter"/>
</dbReference>
<feature type="region of interest" description="Disordered" evidence="8">
    <location>
        <begin position="1"/>
        <end position="21"/>
    </location>
</feature>
<evidence type="ECO:0000256" key="3">
    <source>
        <dbReference type="ARBA" id="ARBA00022692"/>
    </source>
</evidence>
<evidence type="ECO:0000256" key="1">
    <source>
        <dbReference type="ARBA" id="ARBA00004477"/>
    </source>
</evidence>
<dbReference type="AlphaFoldDB" id="A0A5C3NMJ0"/>
<feature type="transmembrane region" description="Helical" evidence="7">
    <location>
        <begin position="30"/>
        <end position="55"/>
    </location>
</feature>
<keyword evidence="4 7" id="KW-0256">Endoplasmic reticulum</keyword>
<accession>A0A5C3NMJ0</accession>
<evidence type="ECO:0000256" key="5">
    <source>
        <dbReference type="ARBA" id="ARBA00022989"/>
    </source>
</evidence>
<dbReference type="GO" id="GO:0180047">
    <property type="term" value="P:dolichol phosphate mannose biosynthetic process"/>
    <property type="evidence" value="ECO:0007669"/>
    <property type="project" value="InterPro"/>
</dbReference>
<evidence type="ECO:0000256" key="4">
    <source>
        <dbReference type="ARBA" id="ARBA00022824"/>
    </source>
</evidence>
<feature type="transmembrane region" description="Helical" evidence="7">
    <location>
        <begin position="75"/>
        <end position="96"/>
    </location>
</feature>
<evidence type="ECO:0000256" key="2">
    <source>
        <dbReference type="ARBA" id="ARBA00005478"/>
    </source>
</evidence>
<dbReference type="GO" id="GO:0030234">
    <property type="term" value="F:enzyme regulator activity"/>
    <property type="evidence" value="ECO:0007669"/>
    <property type="project" value="UniProtKB-UniRule"/>
</dbReference>
<dbReference type="Proteomes" id="UP000305948">
    <property type="component" value="Unassembled WGS sequence"/>
</dbReference>
<dbReference type="OrthoDB" id="311279at2759"/>
<gene>
    <name evidence="9" type="ORF">OE88DRAFT_1653378</name>
</gene>
<proteinExistence type="inferred from homology"/>